<proteinExistence type="predicted"/>
<name>A0A6C0LYC8_9ZZZZ</name>
<organism evidence="2">
    <name type="scientific">viral metagenome</name>
    <dbReference type="NCBI Taxonomy" id="1070528"/>
    <lineage>
        <taxon>unclassified sequences</taxon>
        <taxon>metagenomes</taxon>
        <taxon>organismal metagenomes</taxon>
    </lineage>
</organism>
<dbReference type="InterPro" id="IPR056866">
    <property type="entry name" value="Znf_WRKY19"/>
</dbReference>
<dbReference type="PANTHER" id="PTHR31827:SF1">
    <property type="entry name" value="EMB|CAB89363.1"/>
    <property type="match status" value="1"/>
</dbReference>
<feature type="domain" description="WRKY19-like zinc finger" evidence="1">
    <location>
        <begin position="53"/>
        <end position="77"/>
    </location>
</feature>
<dbReference type="PANTHER" id="PTHR31827">
    <property type="entry name" value="EMB|CAB89363.1"/>
    <property type="match status" value="1"/>
</dbReference>
<reference evidence="2" key="1">
    <citation type="journal article" date="2020" name="Nature">
        <title>Giant virus diversity and host interactions through global metagenomics.</title>
        <authorList>
            <person name="Schulz F."/>
            <person name="Roux S."/>
            <person name="Paez-Espino D."/>
            <person name="Jungbluth S."/>
            <person name="Walsh D.A."/>
            <person name="Denef V.J."/>
            <person name="McMahon K.D."/>
            <person name="Konstantinidis K.T."/>
            <person name="Eloe-Fadrosh E.A."/>
            <person name="Kyrpides N.C."/>
            <person name="Woyke T."/>
        </authorList>
    </citation>
    <scope>NUCLEOTIDE SEQUENCE</scope>
    <source>
        <strain evidence="2">GVMAG-S-1029409-49</strain>
    </source>
</reference>
<evidence type="ECO:0000259" key="1">
    <source>
        <dbReference type="Pfam" id="PF24906"/>
    </source>
</evidence>
<protein>
    <recommendedName>
        <fullName evidence="1">WRKY19-like zinc finger domain-containing protein</fullName>
    </recommendedName>
</protein>
<evidence type="ECO:0000313" key="2">
    <source>
        <dbReference type="EMBL" id="QHU35667.1"/>
    </source>
</evidence>
<feature type="domain" description="WRKY19-like zinc finger" evidence="1">
    <location>
        <begin position="29"/>
        <end position="52"/>
    </location>
</feature>
<dbReference type="AlphaFoldDB" id="A0A6C0LYC8"/>
<accession>A0A6C0LYC8</accession>
<sequence>MTLWCRSQIDIEYRIYYNVSVVDTNNMRKRCFVSECTKSAVGATAFCVAHGGGKRCSMAECTKSAVGATAFCKAHGGGKR</sequence>
<dbReference type="Pfam" id="PF24906">
    <property type="entry name" value="Zf_WRKY19"/>
    <property type="match status" value="2"/>
</dbReference>
<dbReference type="EMBL" id="MN740610">
    <property type="protein sequence ID" value="QHU35667.1"/>
    <property type="molecule type" value="Genomic_DNA"/>
</dbReference>